<organism evidence="1 2">
    <name type="scientific">Rubroshorea leprosula</name>
    <dbReference type="NCBI Taxonomy" id="152421"/>
    <lineage>
        <taxon>Eukaryota</taxon>
        <taxon>Viridiplantae</taxon>
        <taxon>Streptophyta</taxon>
        <taxon>Embryophyta</taxon>
        <taxon>Tracheophyta</taxon>
        <taxon>Spermatophyta</taxon>
        <taxon>Magnoliopsida</taxon>
        <taxon>eudicotyledons</taxon>
        <taxon>Gunneridae</taxon>
        <taxon>Pentapetalae</taxon>
        <taxon>rosids</taxon>
        <taxon>malvids</taxon>
        <taxon>Malvales</taxon>
        <taxon>Dipterocarpaceae</taxon>
        <taxon>Rubroshorea</taxon>
    </lineage>
</organism>
<proteinExistence type="predicted"/>
<evidence type="ECO:0000313" key="2">
    <source>
        <dbReference type="Proteomes" id="UP001054252"/>
    </source>
</evidence>
<dbReference type="Proteomes" id="UP001054252">
    <property type="component" value="Unassembled WGS sequence"/>
</dbReference>
<accession>A0AAV5IYT5</accession>
<reference evidence="1 2" key="1">
    <citation type="journal article" date="2021" name="Commun. Biol.">
        <title>The genome of Shorea leprosula (Dipterocarpaceae) highlights the ecological relevance of drought in aseasonal tropical rainforests.</title>
        <authorList>
            <person name="Ng K.K.S."/>
            <person name="Kobayashi M.J."/>
            <person name="Fawcett J.A."/>
            <person name="Hatakeyama M."/>
            <person name="Paape T."/>
            <person name="Ng C.H."/>
            <person name="Ang C.C."/>
            <person name="Tnah L.H."/>
            <person name="Lee C.T."/>
            <person name="Nishiyama T."/>
            <person name="Sese J."/>
            <person name="O'Brien M.J."/>
            <person name="Copetti D."/>
            <person name="Mohd Noor M.I."/>
            <person name="Ong R.C."/>
            <person name="Putra M."/>
            <person name="Sireger I.Z."/>
            <person name="Indrioko S."/>
            <person name="Kosugi Y."/>
            <person name="Izuno A."/>
            <person name="Isagi Y."/>
            <person name="Lee S.L."/>
            <person name="Shimizu K.K."/>
        </authorList>
    </citation>
    <scope>NUCLEOTIDE SEQUENCE [LARGE SCALE GENOMIC DNA]</scope>
    <source>
        <strain evidence="1">214</strain>
    </source>
</reference>
<dbReference type="EMBL" id="BPVZ01000026">
    <property type="protein sequence ID" value="GKV06992.1"/>
    <property type="molecule type" value="Genomic_DNA"/>
</dbReference>
<protein>
    <submittedName>
        <fullName evidence="1">Uncharacterized protein</fullName>
    </submittedName>
</protein>
<name>A0AAV5IYT5_9ROSI</name>
<gene>
    <name evidence="1" type="ORF">SLEP1_g18804</name>
</gene>
<dbReference type="AlphaFoldDB" id="A0AAV5IYT5"/>
<sequence>MGLAELPACPTLLLPRPCALDEPTPSPPPISGRKSGKLGGFLLLFLFLNLEISPSLLQIFRSALLCSVLLRAAFASGVLPSFLVCREFLHSSPRRLPSQPDPVLLAEVSWYDGQPFYHAYLGIDGTVLMN</sequence>
<keyword evidence="2" id="KW-1185">Reference proteome</keyword>
<evidence type="ECO:0000313" key="1">
    <source>
        <dbReference type="EMBL" id="GKV06992.1"/>
    </source>
</evidence>
<comment type="caution">
    <text evidence="1">The sequence shown here is derived from an EMBL/GenBank/DDBJ whole genome shotgun (WGS) entry which is preliminary data.</text>
</comment>